<sequence>MLIEDLFINHSFNEDHFLELRKKKEAIFKEKNDRMAEQSISAGKEKELEINEQITIAPWQEILNYNKEKSVTKAEFHRGLNSVRDIQTLKIYNVGVRNGLRGRGIHNLTVDYIIRQCNVRAKKLNQVRNKLSKRKDE</sequence>
<evidence type="ECO:0000313" key="2">
    <source>
        <dbReference type="Proteomes" id="UP000234323"/>
    </source>
</evidence>
<dbReference type="EMBL" id="LLXI01000281">
    <property type="protein sequence ID" value="PKY43855.1"/>
    <property type="molecule type" value="Genomic_DNA"/>
</dbReference>
<dbReference type="VEuPathDB" id="FungiDB:RhiirA1_541305"/>
<keyword evidence="2" id="KW-1185">Reference proteome</keyword>
<dbReference type="AlphaFoldDB" id="A0A2I1GB43"/>
<name>A0A2I1GB43_9GLOM</name>
<dbReference type="VEuPathDB" id="FungiDB:RhiirFUN_015794"/>
<comment type="caution">
    <text evidence="1">The sequence shown here is derived from an EMBL/GenBank/DDBJ whole genome shotgun (WGS) entry which is preliminary data.</text>
</comment>
<protein>
    <submittedName>
        <fullName evidence="1">Uncharacterized protein</fullName>
    </submittedName>
</protein>
<accession>A0A2I1GB43</accession>
<organism evidence="1 2">
    <name type="scientific">Rhizophagus irregularis</name>
    <dbReference type="NCBI Taxonomy" id="588596"/>
    <lineage>
        <taxon>Eukaryota</taxon>
        <taxon>Fungi</taxon>
        <taxon>Fungi incertae sedis</taxon>
        <taxon>Mucoromycota</taxon>
        <taxon>Glomeromycotina</taxon>
        <taxon>Glomeromycetes</taxon>
        <taxon>Glomerales</taxon>
        <taxon>Glomeraceae</taxon>
        <taxon>Rhizophagus</taxon>
    </lineage>
</organism>
<evidence type="ECO:0000313" key="1">
    <source>
        <dbReference type="EMBL" id="PKY43855.1"/>
    </source>
</evidence>
<dbReference type="Proteomes" id="UP000234323">
    <property type="component" value="Unassembled WGS sequence"/>
</dbReference>
<proteinExistence type="predicted"/>
<reference evidence="1 2" key="1">
    <citation type="submission" date="2015-10" db="EMBL/GenBank/DDBJ databases">
        <title>Genome analyses suggest a sexual origin of heterokaryosis in a supposedly ancient asexual fungus.</title>
        <authorList>
            <person name="Ropars J."/>
            <person name="Sedzielewska K."/>
            <person name="Noel J."/>
            <person name="Charron P."/>
            <person name="Farinelli L."/>
            <person name="Marton T."/>
            <person name="Kruger M."/>
            <person name="Pelin A."/>
            <person name="Brachmann A."/>
            <person name="Corradi N."/>
        </authorList>
    </citation>
    <scope>NUCLEOTIDE SEQUENCE [LARGE SCALE GENOMIC DNA]</scope>
    <source>
        <strain evidence="1 2">A4</strain>
    </source>
</reference>
<gene>
    <name evidence="1" type="ORF">RhiirA4_457951</name>
</gene>